<feature type="region of interest" description="Disordered" evidence="8">
    <location>
        <begin position="640"/>
        <end position="700"/>
    </location>
</feature>
<feature type="compositionally biased region" description="Basic residues" evidence="8">
    <location>
        <begin position="409"/>
        <end position="420"/>
    </location>
</feature>
<dbReference type="InterPro" id="IPR028889">
    <property type="entry name" value="USP"/>
</dbReference>
<evidence type="ECO:0000256" key="1">
    <source>
        <dbReference type="ARBA" id="ARBA00000707"/>
    </source>
</evidence>
<dbReference type="InterPro" id="IPR038765">
    <property type="entry name" value="Papain-like_cys_pep_sf"/>
</dbReference>
<dbReference type="PROSITE" id="PS00973">
    <property type="entry name" value="USP_2"/>
    <property type="match status" value="1"/>
</dbReference>
<dbReference type="GO" id="GO:0006508">
    <property type="term" value="P:proteolysis"/>
    <property type="evidence" value="ECO:0007669"/>
    <property type="project" value="UniProtKB-KW"/>
</dbReference>
<keyword evidence="4 7" id="KW-0833">Ubl conjugation pathway</keyword>
<feature type="region of interest" description="Disordered" evidence="8">
    <location>
        <begin position="824"/>
        <end position="854"/>
    </location>
</feature>
<evidence type="ECO:0000256" key="5">
    <source>
        <dbReference type="ARBA" id="ARBA00022801"/>
    </source>
</evidence>
<feature type="compositionally biased region" description="Basic and acidic residues" evidence="8">
    <location>
        <begin position="266"/>
        <end position="288"/>
    </location>
</feature>
<feature type="compositionally biased region" description="Acidic residues" evidence="8">
    <location>
        <begin position="501"/>
        <end position="513"/>
    </location>
</feature>
<dbReference type="GO" id="GO:0005634">
    <property type="term" value="C:nucleus"/>
    <property type="evidence" value="ECO:0007669"/>
    <property type="project" value="TreeGrafter"/>
</dbReference>
<dbReference type="InterPro" id="IPR001394">
    <property type="entry name" value="Peptidase_C19_UCH"/>
</dbReference>
<dbReference type="EC" id="3.4.19.12" evidence="7"/>
<protein>
    <recommendedName>
        <fullName evidence="7">Ubiquitin carboxyl-terminal hydrolase</fullName>
        <ecNumber evidence="7">3.4.19.12</ecNumber>
    </recommendedName>
</protein>
<evidence type="ECO:0000256" key="8">
    <source>
        <dbReference type="SAM" id="MobiDB-lite"/>
    </source>
</evidence>
<name>A0A166GCW8_9AGAM</name>
<dbReference type="Gene3D" id="3.90.70.10">
    <property type="entry name" value="Cysteine proteinases"/>
    <property type="match status" value="2"/>
</dbReference>
<dbReference type="GO" id="GO:0004843">
    <property type="term" value="F:cysteine-type deubiquitinase activity"/>
    <property type="evidence" value="ECO:0007669"/>
    <property type="project" value="UniProtKB-UniRule"/>
</dbReference>
<keyword evidence="3 7" id="KW-0645">Protease</keyword>
<keyword evidence="5 7" id="KW-0378">Hydrolase</keyword>
<organism evidence="10 11">
    <name type="scientific">Sistotremastrum suecicum HHB10207 ss-3</name>
    <dbReference type="NCBI Taxonomy" id="1314776"/>
    <lineage>
        <taxon>Eukaryota</taxon>
        <taxon>Fungi</taxon>
        <taxon>Dikarya</taxon>
        <taxon>Basidiomycota</taxon>
        <taxon>Agaricomycotina</taxon>
        <taxon>Agaricomycetes</taxon>
        <taxon>Sistotremastrales</taxon>
        <taxon>Sistotremastraceae</taxon>
        <taxon>Sistotremastrum</taxon>
    </lineage>
</organism>
<sequence>MGRDKKPISSQELYKQRKLKEQLEQNALLPPGLVNHGNTCFMNSVLQGLIATPRLEAIMNGDLPESSKSPALTNGRGGPDEHEWTQGLALSDVFVTLMEKAWRIRDAKQRSNMSPKELLTRLGAKYDQYLDFRQQDAHELLIHLLDGMRMEEFDIIKQRQPPPPKVKKSRSRSVEPTPSVPEIPPEEKLVSFVDSTFGGQLASFIVCEQCKHISITYEPFDDLSLSIKNDESKERRRDRLRAFTQKFRLSAAPRPQSVPPGAVRRPSHDEPEDYSRRKSIDHSPDPLQKRATPPSISKVGLPGGSSYEKLLVEEESLGSKLGRRVSSGFNFRRTRVKETEKPKDNGHSAEVHKRDFAHSTSSSSLATDASAALPPKRIDSLPAIIPKQPPRGKEGPPSRPTTPSQLLQARHKSKVSHSRTRSQTAYLNRILDQPNSSNPFSLLPPGSGMWTKFSPTQGLDECLRQFTAVEALDGENMFGCRKCWKMAHDPDYIQAHASGDRDDEDDDDEDDEPPSTARPHDLPTESKASPASTTIIASGGEINVSSLDLSASASSLPIALDQKGPIPVTTSVQYSGPPIPSITTEPPRSPSPASSLGSNDVRSPPSVHWSARPGLEHTQSQSQDSLVIPRHRATYHPNRHVHIIPGSDNESNSAGSSDESTDGALTDTSVTSASTSQPSITAPAPNGTHENSKRPIPRSKQVIMRRAFKRYLIAKPPPVLIIHLKRFQQVSRTPVALFGSFKKLDDYVPFPEKLDLAPYMAPRREDFVGRRAPGKDKNEAVLYRLYAVVVHIGNMLGGHYVAYTALPNPTKSIAHDANQATAPILPSTPGLERAATDSGLSTPTIESLKSPESKSKKDDRMWCYISDTVVRLSSIEEVLKAKAYMCMYERI</sequence>
<reference evidence="10 11" key="1">
    <citation type="journal article" date="2016" name="Mol. Biol. Evol.">
        <title>Comparative Genomics of Early-Diverging Mushroom-Forming Fungi Provides Insights into the Origins of Lignocellulose Decay Capabilities.</title>
        <authorList>
            <person name="Nagy L.G."/>
            <person name="Riley R."/>
            <person name="Tritt A."/>
            <person name="Adam C."/>
            <person name="Daum C."/>
            <person name="Floudas D."/>
            <person name="Sun H."/>
            <person name="Yadav J.S."/>
            <person name="Pangilinan J."/>
            <person name="Larsson K.H."/>
            <person name="Matsuura K."/>
            <person name="Barry K."/>
            <person name="Labutti K."/>
            <person name="Kuo R."/>
            <person name="Ohm R.A."/>
            <person name="Bhattacharya S.S."/>
            <person name="Shirouzu T."/>
            <person name="Yoshinaga Y."/>
            <person name="Martin F.M."/>
            <person name="Grigoriev I.V."/>
            <person name="Hibbett D.S."/>
        </authorList>
    </citation>
    <scope>NUCLEOTIDE SEQUENCE [LARGE SCALE GENOMIC DNA]</scope>
    <source>
        <strain evidence="10 11">HHB10207 ss-3</strain>
    </source>
</reference>
<comment type="catalytic activity">
    <reaction evidence="1 7">
        <text>Thiol-dependent hydrolysis of ester, thioester, amide, peptide and isopeptide bonds formed by the C-terminal Gly of ubiquitin (a 76-residue protein attached to proteins as an intracellular targeting signal).</text>
        <dbReference type="EC" id="3.4.19.12"/>
    </reaction>
</comment>
<evidence type="ECO:0000313" key="10">
    <source>
        <dbReference type="EMBL" id="KZT41551.1"/>
    </source>
</evidence>
<feature type="compositionally biased region" description="Polar residues" evidence="8">
    <location>
        <begin position="581"/>
        <end position="601"/>
    </location>
</feature>
<dbReference type="Pfam" id="PF00443">
    <property type="entry name" value="UCH"/>
    <property type="match status" value="1"/>
</dbReference>
<dbReference type="InterPro" id="IPR050164">
    <property type="entry name" value="Peptidase_C19"/>
</dbReference>
<evidence type="ECO:0000256" key="7">
    <source>
        <dbReference type="RuleBase" id="RU366025"/>
    </source>
</evidence>
<evidence type="ECO:0000256" key="6">
    <source>
        <dbReference type="ARBA" id="ARBA00022807"/>
    </source>
</evidence>
<dbReference type="GO" id="GO:0016579">
    <property type="term" value="P:protein deubiquitination"/>
    <property type="evidence" value="ECO:0007669"/>
    <property type="project" value="InterPro"/>
</dbReference>
<feature type="region of interest" description="Disordered" evidence="8">
    <location>
        <begin position="61"/>
        <end position="81"/>
    </location>
</feature>
<dbReference type="PROSITE" id="PS50235">
    <property type="entry name" value="USP_3"/>
    <property type="match status" value="1"/>
</dbReference>
<evidence type="ECO:0000256" key="4">
    <source>
        <dbReference type="ARBA" id="ARBA00022786"/>
    </source>
</evidence>
<feature type="region of interest" description="Disordered" evidence="8">
    <location>
        <begin position="155"/>
        <end position="184"/>
    </location>
</feature>
<feature type="compositionally biased region" description="Polar residues" evidence="8">
    <location>
        <begin position="648"/>
        <end position="658"/>
    </location>
</feature>
<dbReference type="AlphaFoldDB" id="A0A166GCW8"/>
<feature type="compositionally biased region" description="Polar residues" evidence="8">
    <location>
        <begin position="666"/>
        <end position="680"/>
    </location>
</feature>
<keyword evidence="6 7" id="KW-0788">Thiol protease</keyword>
<evidence type="ECO:0000256" key="3">
    <source>
        <dbReference type="ARBA" id="ARBA00022670"/>
    </source>
</evidence>
<dbReference type="GO" id="GO:0005829">
    <property type="term" value="C:cytosol"/>
    <property type="evidence" value="ECO:0007669"/>
    <property type="project" value="TreeGrafter"/>
</dbReference>
<feature type="region of interest" description="Disordered" evidence="8">
    <location>
        <begin position="495"/>
        <end position="531"/>
    </location>
</feature>
<gene>
    <name evidence="10" type="ORF">SISSUDRAFT_1059282</name>
</gene>
<feature type="region of interest" description="Disordered" evidence="8">
    <location>
        <begin position="244"/>
        <end position="303"/>
    </location>
</feature>
<dbReference type="PANTHER" id="PTHR24006:SF888">
    <property type="entry name" value="UBIQUITIN CARBOXYL-TERMINAL HYDROLASE 30"/>
    <property type="match status" value="1"/>
</dbReference>
<evidence type="ECO:0000313" key="11">
    <source>
        <dbReference type="Proteomes" id="UP000076798"/>
    </source>
</evidence>
<accession>A0A166GCW8</accession>
<dbReference type="STRING" id="1314776.A0A166GCW8"/>
<feature type="domain" description="USP" evidence="9">
    <location>
        <begin position="31"/>
        <end position="891"/>
    </location>
</feature>
<dbReference type="SUPFAM" id="SSF54001">
    <property type="entry name" value="Cysteine proteinases"/>
    <property type="match status" value="1"/>
</dbReference>
<keyword evidence="11" id="KW-1185">Reference proteome</keyword>
<feature type="compositionally biased region" description="Low complexity" evidence="8">
    <location>
        <begin position="359"/>
        <end position="373"/>
    </location>
</feature>
<dbReference type="PANTHER" id="PTHR24006">
    <property type="entry name" value="UBIQUITIN CARBOXYL-TERMINAL HYDROLASE"/>
    <property type="match status" value="1"/>
</dbReference>
<dbReference type="PROSITE" id="PS00972">
    <property type="entry name" value="USP_1"/>
    <property type="match status" value="1"/>
</dbReference>
<dbReference type="InterPro" id="IPR018200">
    <property type="entry name" value="USP_CS"/>
</dbReference>
<dbReference type="EMBL" id="KV428020">
    <property type="protein sequence ID" value="KZT41551.1"/>
    <property type="molecule type" value="Genomic_DNA"/>
</dbReference>
<dbReference type="OrthoDB" id="420187at2759"/>
<evidence type="ECO:0000256" key="2">
    <source>
        <dbReference type="ARBA" id="ARBA00009085"/>
    </source>
</evidence>
<comment type="similarity">
    <text evidence="2 7">Belongs to the peptidase C19 family.</text>
</comment>
<feature type="region of interest" description="Disordered" evidence="8">
    <location>
        <begin position="569"/>
        <end position="626"/>
    </location>
</feature>
<dbReference type="Proteomes" id="UP000076798">
    <property type="component" value="Unassembled WGS sequence"/>
</dbReference>
<evidence type="ECO:0000259" key="9">
    <source>
        <dbReference type="PROSITE" id="PS50235"/>
    </source>
</evidence>
<proteinExistence type="inferred from homology"/>
<feature type="compositionally biased region" description="Basic and acidic residues" evidence="8">
    <location>
        <begin position="336"/>
        <end position="357"/>
    </location>
</feature>
<feature type="region of interest" description="Disordered" evidence="8">
    <location>
        <begin position="333"/>
        <end position="421"/>
    </location>
</feature>